<dbReference type="Proteomes" id="UP000182811">
    <property type="component" value="Unassembled WGS sequence"/>
</dbReference>
<dbReference type="SUPFAM" id="SSF46785">
    <property type="entry name" value="Winged helix' DNA-binding domain"/>
    <property type="match status" value="1"/>
</dbReference>
<protein>
    <submittedName>
        <fullName evidence="1">Uncharacterized protein</fullName>
    </submittedName>
</protein>
<dbReference type="InterPro" id="IPR036388">
    <property type="entry name" value="WH-like_DNA-bd_sf"/>
</dbReference>
<gene>
    <name evidence="1" type="ORF">MOTE_05970</name>
</gene>
<dbReference type="Gene3D" id="1.10.10.10">
    <property type="entry name" value="Winged helix-like DNA-binding domain superfamily/Winged helix DNA-binding domain"/>
    <property type="match status" value="1"/>
</dbReference>
<reference evidence="1 2" key="1">
    <citation type="submission" date="2016-08" db="EMBL/GenBank/DDBJ databases">
        <title>Genome-based comparison of Moorella thermoacetic strains.</title>
        <authorList>
            <person name="Poehlein A."/>
            <person name="Bengelsdorf F.R."/>
            <person name="Esser C."/>
            <person name="Duerre P."/>
            <person name="Daniel R."/>
        </authorList>
    </citation>
    <scope>NUCLEOTIDE SEQUENCE [LARGE SCALE GENOMIC DNA]</scope>
    <source>
        <strain evidence="1 2">DSM 21394</strain>
    </source>
</reference>
<organism evidence="1 2">
    <name type="scientific">Neomoorella thermoacetica</name>
    <name type="common">Clostridium thermoaceticum</name>
    <dbReference type="NCBI Taxonomy" id="1525"/>
    <lineage>
        <taxon>Bacteria</taxon>
        <taxon>Bacillati</taxon>
        <taxon>Bacillota</taxon>
        <taxon>Clostridia</taxon>
        <taxon>Neomoorellales</taxon>
        <taxon>Neomoorellaceae</taxon>
        <taxon>Neomoorella</taxon>
    </lineage>
</organism>
<name>A0A1J5NN78_NEOTH</name>
<dbReference type="EMBL" id="MDDC01000004">
    <property type="protein sequence ID" value="OIQ60633.1"/>
    <property type="molecule type" value="Genomic_DNA"/>
</dbReference>
<evidence type="ECO:0000313" key="2">
    <source>
        <dbReference type="Proteomes" id="UP000182811"/>
    </source>
</evidence>
<dbReference type="AlphaFoldDB" id="A0A1J5NN78"/>
<dbReference type="OrthoDB" id="2381125at2"/>
<evidence type="ECO:0000313" key="1">
    <source>
        <dbReference type="EMBL" id="OIQ60633.1"/>
    </source>
</evidence>
<proteinExistence type="predicted"/>
<dbReference type="InterPro" id="IPR036390">
    <property type="entry name" value="WH_DNA-bd_sf"/>
</dbReference>
<sequence length="232" mass="26296">MRITRRRMDFLQKIKQLYEATNLPVHYARVAELLGVSKWSAYEMLKTLEKEGFLASQYEVNQGEKFPGRAMVLFAPTPLADAVLSGKALEEKVSVKEWRQVNERLLFLYEELKKANPKELAEQLLAELPGLESPLIFSAYMIALLIVLLQTLSEKSIRLLKNVVMNAVKEETGLAIFAGAALGSMMKTATQFPLLSQIVSYMSKFQVNLAELNQYERALLMDFLEEALEKAT</sequence>
<accession>A0A1J5NN78</accession>
<comment type="caution">
    <text evidence="1">The sequence shown here is derived from an EMBL/GenBank/DDBJ whole genome shotgun (WGS) entry which is preliminary data.</text>
</comment>